<gene>
    <name evidence="7" type="ORF">RS030_6907</name>
</gene>
<dbReference type="InterPro" id="IPR001678">
    <property type="entry name" value="MeTrfase_RsmB-F_NOP2_dom"/>
</dbReference>
<dbReference type="SUPFAM" id="SSF53335">
    <property type="entry name" value="S-adenosyl-L-methionine-dependent methyltransferases"/>
    <property type="match status" value="1"/>
</dbReference>
<evidence type="ECO:0000256" key="2">
    <source>
        <dbReference type="ARBA" id="ARBA00022679"/>
    </source>
</evidence>
<dbReference type="GO" id="GO:0001510">
    <property type="term" value="P:RNA methylation"/>
    <property type="evidence" value="ECO:0007669"/>
    <property type="project" value="InterPro"/>
</dbReference>
<keyword evidence="1 5" id="KW-0489">Methyltransferase</keyword>
<dbReference type="GO" id="GO:0008173">
    <property type="term" value="F:RNA methyltransferase activity"/>
    <property type="evidence" value="ECO:0007669"/>
    <property type="project" value="InterPro"/>
</dbReference>
<feature type="binding site" evidence="5">
    <location>
        <position position="266"/>
    </location>
    <ligand>
        <name>S-adenosyl-L-methionine</name>
        <dbReference type="ChEBI" id="CHEBI:59789"/>
    </ligand>
</feature>
<dbReference type="InterPro" id="IPR057285">
    <property type="entry name" value="Pre-PUA_NSUN2"/>
</dbReference>
<evidence type="ECO:0000256" key="3">
    <source>
        <dbReference type="ARBA" id="ARBA00022691"/>
    </source>
</evidence>
<dbReference type="InterPro" id="IPR029063">
    <property type="entry name" value="SAM-dependent_MTases_sf"/>
</dbReference>
<keyword evidence="8" id="KW-1185">Reference proteome</keyword>
<keyword evidence="4 5" id="KW-0694">RNA-binding</keyword>
<evidence type="ECO:0000256" key="5">
    <source>
        <dbReference type="PROSITE-ProRule" id="PRU01023"/>
    </source>
</evidence>
<feature type="domain" description="SAM-dependent MTase RsmB/NOP-type" evidence="6">
    <location>
        <begin position="107"/>
        <end position="489"/>
    </location>
</feature>
<dbReference type="Pfam" id="PF01189">
    <property type="entry name" value="Methyltr_RsmB-F"/>
    <property type="match status" value="1"/>
</dbReference>
<comment type="caution">
    <text evidence="7">The sequence shown here is derived from an EMBL/GenBank/DDBJ whole genome shotgun (WGS) entry which is preliminary data.</text>
</comment>
<dbReference type="PROSITE" id="PS51686">
    <property type="entry name" value="SAM_MT_RSMB_NOP"/>
    <property type="match status" value="1"/>
</dbReference>
<feature type="binding site" evidence="5">
    <location>
        <begin position="225"/>
        <end position="231"/>
    </location>
    <ligand>
        <name>S-adenosyl-L-methionine</name>
        <dbReference type="ChEBI" id="CHEBI:59789"/>
    </ligand>
</feature>
<dbReference type="InterPro" id="IPR023267">
    <property type="entry name" value="RCMT"/>
</dbReference>
<sequence>MEKIVDTGASGVGTKRLRTNKDMNLCINRGGFENGLGSEAKGPGSGESDKKEEKLVYLDTKSNNYLEGNTDLIVDYGNGLSDRRVSLFEWYYRSQGICNSESEYNELFEAIRRPLPISFRTNMSHQQVKLLIYVMENSILTANGREEQLSMLKFRKDKLSKECIFYNIYDLSRSEMKKEPGCDKLREFIKSQDIFGTISSQECVSMLPSAVLDINSTNLRVLDLCSAPGSKSMNILDYMNVNTKQENEEKARLGAKMCNGIVVMNDVCPRRINTLITRINRMPSPSAIVTCIDATFMPNLLNKRNKECFKFDRILADVPCSSDGTMRKNGDILKNWKLEKALHLHKKQLSILSRAYRLLDEYGKLVYSTCSLNPIENEAVISALLQKYDDAVLFPPVNIINSNFNLSTGLDDWLVYCSPSCGPLNNSYNQNFQNNDAQDRNCCHSNKYISPSMFPNKEWKEKKHYEKCVRVLPHKNNTGGFFFAIISKKPNGNDKKGNETHLNSNIDENRIYKYEDVEDSVWVDISDFFGLNVNCDVELDCLSEFPEEIRKFLASNRNHINNEILSKNNLVLKKGSKNSIYLINSGVSELLRNHNMPVNLKSIGVKCFENLKGSISGNSDFNWRITQSSAPYLIRFMNKRLLFASLDLLNCIKDNNIKGEETKKLANDSKLIGISSLCTKNERIEGGCILVVIVPPNVIKYSGTLNVNPEFNELNQSIILSAVLYSDLGINIFVPNSYLSSIKQLLFV</sequence>
<dbReference type="PANTHER" id="PTHR22808">
    <property type="entry name" value="NCL1 YEAST -RELATED NOL1/NOP2/FMU SUN DOMAIN-CONTAINING"/>
    <property type="match status" value="1"/>
</dbReference>
<evidence type="ECO:0000313" key="8">
    <source>
        <dbReference type="Proteomes" id="UP001311799"/>
    </source>
</evidence>
<evidence type="ECO:0000259" key="6">
    <source>
        <dbReference type="PROSITE" id="PS51686"/>
    </source>
</evidence>
<dbReference type="InterPro" id="IPR049560">
    <property type="entry name" value="MeTrfase_RsmB-F_NOP2_cat"/>
</dbReference>
<evidence type="ECO:0000256" key="4">
    <source>
        <dbReference type="ARBA" id="ARBA00022884"/>
    </source>
</evidence>
<dbReference type="GO" id="GO:0003723">
    <property type="term" value="F:RNA binding"/>
    <property type="evidence" value="ECO:0007669"/>
    <property type="project" value="UniProtKB-UniRule"/>
</dbReference>
<dbReference type="EMBL" id="JAWDEY010000034">
    <property type="protein sequence ID" value="KAK6588206.1"/>
    <property type="molecule type" value="Genomic_DNA"/>
</dbReference>
<keyword evidence="3 5" id="KW-0949">S-adenosyl-L-methionine</keyword>
<dbReference type="Proteomes" id="UP001311799">
    <property type="component" value="Unassembled WGS sequence"/>
</dbReference>
<feature type="binding site" evidence="5">
    <location>
        <position position="293"/>
    </location>
    <ligand>
        <name>S-adenosyl-L-methionine</name>
        <dbReference type="ChEBI" id="CHEBI:59789"/>
    </ligand>
</feature>
<feature type="active site" description="Nucleophile" evidence="5">
    <location>
        <position position="370"/>
    </location>
</feature>
<comment type="similarity">
    <text evidence="5">Belongs to the class I-like SAM-binding methyltransferase superfamily. RsmB/NOP family.</text>
</comment>
<name>A0AAV9XU26_9CRYT</name>
<accession>A0AAV9XU26</accession>
<reference evidence="7 8" key="1">
    <citation type="submission" date="2023-10" db="EMBL/GenBank/DDBJ databases">
        <title>Comparative genomics analysis reveals potential genetic determinants of host preference in Cryptosporidium xiaoi.</title>
        <authorList>
            <person name="Xiao L."/>
            <person name="Li J."/>
        </authorList>
    </citation>
    <scope>NUCLEOTIDE SEQUENCE [LARGE SCALE GENOMIC DNA]</scope>
    <source>
        <strain evidence="7 8">52996</strain>
    </source>
</reference>
<dbReference type="Gene3D" id="3.40.50.150">
    <property type="entry name" value="Vaccinia Virus protein VP39"/>
    <property type="match status" value="1"/>
</dbReference>
<dbReference type="AlphaFoldDB" id="A0AAV9XU26"/>
<protein>
    <recommendedName>
        <fullName evidence="6">SAM-dependent MTase RsmB/NOP-type domain-containing protein</fullName>
    </recommendedName>
</protein>
<organism evidence="7 8">
    <name type="scientific">Cryptosporidium xiaoi</name>
    <dbReference type="NCBI Taxonomy" id="659607"/>
    <lineage>
        <taxon>Eukaryota</taxon>
        <taxon>Sar</taxon>
        <taxon>Alveolata</taxon>
        <taxon>Apicomplexa</taxon>
        <taxon>Conoidasida</taxon>
        <taxon>Coccidia</taxon>
        <taxon>Eucoccidiorida</taxon>
        <taxon>Eimeriorina</taxon>
        <taxon>Cryptosporidiidae</taxon>
        <taxon>Cryptosporidium</taxon>
    </lineage>
</organism>
<evidence type="ECO:0000313" key="7">
    <source>
        <dbReference type="EMBL" id="KAK6588206.1"/>
    </source>
</evidence>
<dbReference type="PANTHER" id="PTHR22808:SF1">
    <property type="entry name" value="RNA CYTOSINE-C(5)-METHYLTRANSFERASE NSUN2-RELATED"/>
    <property type="match status" value="1"/>
</dbReference>
<keyword evidence="2 5" id="KW-0808">Transferase</keyword>
<dbReference type="PRINTS" id="PR02008">
    <property type="entry name" value="RCMTFAMILY"/>
</dbReference>
<evidence type="ECO:0000256" key="1">
    <source>
        <dbReference type="ARBA" id="ARBA00022603"/>
    </source>
</evidence>
<feature type="binding site" evidence="5">
    <location>
        <position position="317"/>
    </location>
    <ligand>
        <name>S-adenosyl-L-methionine</name>
        <dbReference type="ChEBI" id="CHEBI:59789"/>
    </ligand>
</feature>
<proteinExistence type="inferred from homology"/>
<dbReference type="Pfam" id="PF25376">
    <property type="entry name" value="Pre-PUA_NSUN2"/>
    <property type="match status" value="1"/>
</dbReference>